<dbReference type="SUPFAM" id="SSF54060">
    <property type="entry name" value="His-Me finger endonucleases"/>
    <property type="match status" value="1"/>
</dbReference>
<accession>A0A5Z7W7L5</accession>
<reference evidence="2" key="1">
    <citation type="submission" date="2018-07" db="EMBL/GenBank/DDBJ databases">
        <authorList>
            <consortium name="PulseNet: The National Subtyping Network for Foodborne Disease Surveillance"/>
            <person name="Tarr C.L."/>
            <person name="Trees E."/>
            <person name="Katz L.S."/>
            <person name="Carleton-Romer H.A."/>
            <person name="Stroika S."/>
            <person name="Kucerova Z."/>
            <person name="Roache K.F."/>
            <person name="Sabol A.L."/>
            <person name="Besser J."/>
            <person name="Gerner-Smidt P."/>
        </authorList>
    </citation>
    <scope>NUCLEOTIDE SEQUENCE</scope>
    <source>
        <strain evidence="3">2015AM-0391</strain>
        <strain evidence="2">2015AM-1184</strain>
    </source>
</reference>
<dbReference type="InterPro" id="IPR003615">
    <property type="entry name" value="HNH_nuc"/>
</dbReference>
<dbReference type="EMBL" id="AAKKOC010000002">
    <property type="protein sequence ID" value="ECS7436840.1"/>
    <property type="molecule type" value="Genomic_DNA"/>
</dbReference>
<evidence type="ECO:0000259" key="1">
    <source>
        <dbReference type="Pfam" id="PF13392"/>
    </source>
</evidence>
<dbReference type="AlphaFoldDB" id="A0A5Z7W7L5"/>
<evidence type="ECO:0000313" key="3">
    <source>
        <dbReference type="EMBL" id="ECT9336881.1"/>
    </source>
</evidence>
<gene>
    <name evidence="3" type="ORF">CG757_09705</name>
    <name evidence="2" type="ORF">CHU57_08150</name>
</gene>
<keyword evidence="2" id="KW-0378">Hydrolase</keyword>
<dbReference type="Gene3D" id="3.90.75.10">
    <property type="entry name" value="Homing Intron 3 (I-ppo) Encoded Endonuclease, Chain A"/>
    <property type="match status" value="1"/>
</dbReference>
<sequence>MSVSECIEHNQNTKHGYAGVTRNGVHCRLHRLVYCESKGISLNDIKGFSVRHTCDNPKCINPEHLVIGTHAENMRDKVARGRCYEPKGEKHAAAKLTENDVKWIRENYVKGSTSHGVNALASMFDVSRGTIRFVVQGKTWGHI</sequence>
<dbReference type="InterPro" id="IPR044925">
    <property type="entry name" value="His-Me_finger_sf"/>
</dbReference>
<comment type="caution">
    <text evidence="2">The sequence shown here is derived from an EMBL/GenBank/DDBJ whole genome shotgun (WGS) entry which is preliminary data.</text>
</comment>
<dbReference type="InterPro" id="IPR044930">
    <property type="entry name" value="Homing_endonuclease_His-Me"/>
</dbReference>
<name>A0A5Z7W7L5_SALET</name>
<keyword evidence="2" id="KW-0255">Endonuclease</keyword>
<proteinExistence type="predicted"/>
<dbReference type="EMBL" id="AAKOIS010000002">
    <property type="protein sequence ID" value="ECT9336881.1"/>
    <property type="molecule type" value="Genomic_DNA"/>
</dbReference>
<dbReference type="GO" id="GO:0004519">
    <property type="term" value="F:endonuclease activity"/>
    <property type="evidence" value="ECO:0007669"/>
    <property type="project" value="UniProtKB-KW"/>
</dbReference>
<dbReference type="Pfam" id="PF13392">
    <property type="entry name" value="HNH_3"/>
    <property type="match status" value="1"/>
</dbReference>
<keyword evidence="2" id="KW-0540">Nuclease</keyword>
<protein>
    <submittedName>
        <fullName evidence="2">HNH endonuclease</fullName>
    </submittedName>
</protein>
<feature type="domain" description="HNH nuclease" evidence="1">
    <location>
        <begin position="29"/>
        <end position="75"/>
    </location>
</feature>
<evidence type="ECO:0000313" key="2">
    <source>
        <dbReference type="EMBL" id="ECS7436840.1"/>
    </source>
</evidence>
<organism evidence="2">
    <name type="scientific">Salmonella enterica subsp. enterica serovar Cotham</name>
    <dbReference type="NCBI Taxonomy" id="2572724"/>
    <lineage>
        <taxon>Bacteria</taxon>
        <taxon>Pseudomonadati</taxon>
        <taxon>Pseudomonadota</taxon>
        <taxon>Gammaproteobacteria</taxon>
        <taxon>Enterobacterales</taxon>
        <taxon>Enterobacteriaceae</taxon>
        <taxon>Salmonella</taxon>
    </lineage>
</organism>